<dbReference type="EMBL" id="LR901293">
    <property type="protein sequence ID" value="CAD7248281.1"/>
    <property type="molecule type" value="Genomic_DNA"/>
</dbReference>
<evidence type="ECO:0000256" key="1">
    <source>
        <dbReference type="SAM" id="Coils"/>
    </source>
</evidence>
<keyword evidence="1" id="KW-0175">Coiled coil</keyword>
<keyword evidence="3" id="KW-1185">Reference proteome</keyword>
<evidence type="ECO:0000313" key="2">
    <source>
        <dbReference type="EMBL" id="CAD7248281.1"/>
    </source>
</evidence>
<name>A0A7R9A5F6_9CRUS</name>
<dbReference type="EMBL" id="CAJPEV010001776">
    <property type="protein sequence ID" value="CAG0894298.1"/>
    <property type="molecule type" value="Genomic_DNA"/>
</dbReference>
<dbReference type="Proteomes" id="UP000677054">
    <property type="component" value="Unassembled WGS sequence"/>
</dbReference>
<accession>A0A7R9A5F6</accession>
<reference evidence="2" key="1">
    <citation type="submission" date="2020-11" db="EMBL/GenBank/DDBJ databases">
        <authorList>
            <person name="Tran Van P."/>
        </authorList>
    </citation>
    <scope>NUCLEOTIDE SEQUENCE</scope>
</reference>
<gene>
    <name evidence="2" type="ORF">DSTB1V02_LOCUS8100</name>
</gene>
<proteinExistence type="predicted"/>
<evidence type="ECO:0000313" key="3">
    <source>
        <dbReference type="Proteomes" id="UP000677054"/>
    </source>
</evidence>
<organism evidence="2">
    <name type="scientific">Darwinula stevensoni</name>
    <dbReference type="NCBI Taxonomy" id="69355"/>
    <lineage>
        <taxon>Eukaryota</taxon>
        <taxon>Metazoa</taxon>
        <taxon>Ecdysozoa</taxon>
        <taxon>Arthropoda</taxon>
        <taxon>Crustacea</taxon>
        <taxon>Oligostraca</taxon>
        <taxon>Ostracoda</taxon>
        <taxon>Podocopa</taxon>
        <taxon>Podocopida</taxon>
        <taxon>Darwinulocopina</taxon>
        <taxon>Darwinuloidea</taxon>
        <taxon>Darwinulidae</taxon>
        <taxon>Darwinula</taxon>
    </lineage>
</organism>
<protein>
    <submittedName>
        <fullName evidence="2">Uncharacterized protein</fullName>
    </submittedName>
</protein>
<dbReference type="AlphaFoldDB" id="A0A7R9A5F6"/>
<sequence length="998" mass="117416">MRYNLVSLCSMPAVLPPLGLVSAQHSLPRFATYQEAKLHVRCFKLAAHGLGLAYQFNLPSLQTPLQELELTWKEGERIGEKLVSRIGEEMLSNIRDHQLVEFVGMIREDFAKIIRRNVVTRIKENMMIRVGQNVANEFARELRIEPAVEDSPVKKLRCNLVMVAEEIAKGGYREKALKPIGDDVLKIIGEPLKNIEEIVSERIGEEMVWSVAERVVRNITEDNARSIGVEVVRNAEEIVLRRIGQEVVNEIRAQRSKTHVGEAALSRREELMKRIGMEMEEIEHSLLLQEGGLGDMIAKLENIKYLVVIGISVKVVRMIGKMAVARFAGIATEDVRKEAVKRIEVELLRNIRAELLRNITTELLRNIDDMQGIYVHAWCHEQMQDMQWWGIVKNPMNVIKCELETVFQEELARCVQDIWRETLRNIREEKVKMIEDGESEMFTELMNRIKGILMEKEISKPDPYKRDEGERERLFEERLEMHAKAISLQSIVTNAVNMVRREVVTIVEGVIQEIEKEAKDPLRQGIFSSIEYHKRWSFHDIWSFNGNWTVIPIPRHTSLDSPGTFEDVDILRFSVLSSCSPFSDWGYIWMGDRGEVPMAADHENNRILGILRKMGVEWENGNPPVALETGRIIPGGVLVALSLCLTGSLLHLPFLKSRFDFWQDEEPQDVLTLIQQGANILRRCIVLVGEERSCESHSTAPLDFSHAAFPSSVMSAHTFLPEGMEEVERKQRKEEMERRWKKEEEEEMKARQRKKVEMERKQRKEERRWWREEEERRWWWRRRRRREEMERRWWREEVERRWREEVVEEEGVDGEDVEEERKWRGGGGEEVEEEVERRWWRRWWRRRIRRRKMRRMEEKERCRKEEVEGDMNENDHNDEDWLWILLFEDNTQCIHPVVPCGDSASVPWMSVNHLPPIYGHGSRPTTERISFGGRVHVFWDDHTVPLLWQLERILADLPPLSQDWLITFLSRVRYKIPVVLTLYLTNGIEFDSVPPRSL</sequence>
<feature type="coiled-coil region" evidence="1">
    <location>
        <begin position="733"/>
        <end position="768"/>
    </location>
</feature>